<keyword evidence="1" id="KW-0472">Membrane</keyword>
<evidence type="ECO:0000313" key="2">
    <source>
        <dbReference type="EMBL" id="KOF87543.1"/>
    </source>
</evidence>
<dbReference type="EMBL" id="KQ418375">
    <property type="protein sequence ID" value="KOF87543.1"/>
    <property type="molecule type" value="Genomic_DNA"/>
</dbReference>
<accession>A0A0L8HE50</accession>
<organism evidence="2">
    <name type="scientific">Octopus bimaculoides</name>
    <name type="common">California two-spotted octopus</name>
    <dbReference type="NCBI Taxonomy" id="37653"/>
    <lineage>
        <taxon>Eukaryota</taxon>
        <taxon>Metazoa</taxon>
        <taxon>Spiralia</taxon>
        <taxon>Lophotrochozoa</taxon>
        <taxon>Mollusca</taxon>
        <taxon>Cephalopoda</taxon>
        <taxon>Coleoidea</taxon>
        <taxon>Octopodiformes</taxon>
        <taxon>Octopoda</taxon>
        <taxon>Incirrata</taxon>
        <taxon>Octopodidae</taxon>
        <taxon>Octopus</taxon>
    </lineage>
</organism>
<sequence length="50" mass="5723">MARSFITFVLFNLVCFIVGMICICIDSILFSELPSTHFLFSICQFAEIIQ</sequence>
<dbReference type="AlphaFoldDB" id="A0A0L8HE50"/>
<reference evidence="2" key="1">
    <citation type="submission" date="2015-07" db="EMBL/GenBank/DDBJ databases">
        <title>MeaNS - Measles Nucleotide Surveillance Program.</title>
        <authorList>
            <person name="Tran T."/>
            <person name="Druce J."/>
        </authorList>
    </citation>
    <scope>NUCLEOTIDE SEQUENCE</scope>
    <source>
        <strain evidence="2">UCB-OBI-ISO-001</strain>
        <tissue evidence="2">Gonad</tissue>
    </source>
</reference>
<keyword evidence="1" id="KW-0812">Transmembrane</keyword>
<name>A0A0L8HE50_OCTBM</name>
<evidence type="ECO:0000256" key="1">
    <source>
        <dbReference type="SAM" id="Phobius"/>
    </source>
</evidence>
<feature type="transmembrane region" description="Helical" evidence="1">
    <location>
        <begin position="7"/>
        <end position="30"/>
    </location>
</feature>
<proteinExistence type="predicted"/>
<gene>
    <name evidence="2" type="ORF">OCBIM_22016652mg</name>
</gene>
<keyword evidence="1" id="KW-1133">Transmembrane helix</keyword>
<protein>
    <submittedName>
        <fullName evidence="2">Uncharacterized protein</fullName>
    </submittedName>
</protein>